<gene>
    <name evidence="1" type="ORF">AURDEDRAFT_131447</name>
</gene>
<dbReference type="EMBL" id="JH688053">
    <property type="protein sequence ID" value="EJD33899.1"/>
    <property type="molecule type" value="Genomic_DNA"/>
</dbReference>
<proteinExistence type="predicted"/>
<name>J0D560_AURST</name>
<keyword evidence="2" id="KW-1185">Reference proteome</keyword>
<dbReference type="KEGG" id="adl:AURDEDRAFT_131447"/>
<evidence type="ECO:0000313" key="1">
    <source>
        <dbReference type="EMBL" id="EJD33899.1"/>
    </source>
</evidence>
<dbReference type="Proteomes" id="UP000006514">
    <property type="component" value="Unassembled WGS sequence"/>
</dbReference>
<evidence type="ECO:0008006" key="3">
    <source>
        <dbReference type="Google" id="ProtNLM"/>
    </source>
</evidence>
<dbReference type="InParanoid" id="J0D560"/>
<sequence>MYLPPELWAEIGTVSGTRSDLSAITRVSKSAWTGCFTFLYQHIVLRTHRGHDSFLSALKNRGAERFTALIRSIAITHNEYQDNLGIRSGDYGCCFHRDVMQHGAMKALGTALGAVRQLHAHPTLIHHLLHIGVKPDEASCSVGYDTFFTCSTARIFSGATYPRRFIMIHHENRSAGWCVHVHQKRGGTHGQAASTLLFVLNKEIATTVDAFGLYGRTMQTARARRATEVLYVVSGLTKTELETSPLYSVLQLRRDSRCKTGILANGFDIPESGWGWQAVKDQLEEVSLTDENAGRSAMGYWICGSRTGT</sequence>
<protein>
    <recommendedName>
        <fullName evidence="3">F-box domain-containing protein</fullName>
    </recommendedName>
</protein>
<evidence type="ECO:0000313" key="2">
    <source>
        <dbReference type="Proteomes" id="UP000006514"/>
    </source>
</evidence>
<dbReference type="AlphaFoldDB" id="J0D560"/>
<organism evidence="1 2">
    <name type="scientific">Auricularia subglabra (strain TFB-10046 / SS5)</name>
    <name type="common">White-rot fungus</name>
    <name type="synonym">Auricularia delicata (strain TFB10046)</name>
    <dbReference type="NCBI Taxonomy" id="717982"/>
    <lineage>
        <taxon>Eukaryota</taxon>
        <taxon>Fungi</taxon>
        <taxon>Dikarya</taxon>
        <taxon>Basidiomycota</taxon>
        <taxon>Agaricomycotina</taxon>
        <taxon>Agaricomycetes</taxon>
        <taxon>Auriculariales</taxon>
        <taxon>Auriculariaceae</taxon>
        <taxon>Auricularia</taxon>
    </lineage>
</organism>
<reference evidence="2" key="1">
    <citation type="journal article" date="2012" name="Science">
        <title>The Paleozoic origin of enzymatic lignin decomposition reconstructed from 31 fungal genomes.</title>
        <authorList>
            <person name="Floudas D."/>
            <person name="Binder M."/>
            <person name="Riley R."/>
            <person name="Barry K."/>
            <person name="Blanchette R.A."/>
            <person name="Henrissat B."/>
            <person name="Martinez A.T."/>
            <person name="Otillar R."/>
            <person name="Spatafora J.W."/>
            <person name="Yadav J.S."/>
            <person name="Aerts A."/>
            <person name="Benoit I."/>
            <person name="Boyd A."/>
            <person name="Carlson A."/>
            <person name="Copeland A."/>
            <person name="Coutinho P.M."/>
            <person name="de Vries R.P."/>
            <person name="Ferreira P."/>
            <person name="Findley K."/>
            <person name="Foster B."/>
            <person name="Gaskell J."/>
            <person name="Glotzer D."/>
            <person name="Gorecki P."/>
            <person name="Heitman J."/>
            <person name="Hesse C."/>
            <person name="Hori C."/>
            <person name="Igarashi K."/>
            <person name="Jurgens J.A."/>
            <person name="Kallen N."/>
            <person name="Kersten P."/>
            <person name="Kohler A."/>
            <person name="Kuees U."/>
            <person name="Kumar T.K.A."/>
            <person name="Kuo A."/>
            <person name="LaButti K."/>
            <person name="Larrondo L.F."/>
            <person name="Lindquist E."/>
            <person name="Ling A."/>
            <person name="Lombard V."/>
            <person name="Lucas S."/>
            <person name="Lundell T."/>
            <person name="Martin R."/>
            <person name="McLaughlin D.J."/>
            <person name="Morgenstern I."/>
            <person name="Morin E."/>
            <person name="Murat C."/>
            <person name="Nagy L.G."/>
            <person name="Nolan M."/>
            <person name="Ohm R.A."/>
            <person name="Patyshakuliyeva A."/>
            <person name="Rokas A."/>
            <person name="Ruiz-Duenas F.J."/>
            <person name="Sabat G."/>
            <person name="Salamov A."/>
            <person name="Samejima M."/>
            <person name="Schmutz J."/>
            <person name="Slot J.C."/>
            <person name="St John F."/>
            <person name="Stenlid J."/>
            <person name="Sun H."/>
            <person name="Sun S."/>
            <person name="Syed K."/>
            <person name="Tsang A."/>
            <person name="Wiebenga A."/>
            <person name="Young D."/>
            <person name="Pisabarro A."/>
            <person name="Eastwood D.C."/>
            <person name="Martin F."/>
            <person name="Cullen D."/>
            <person name="Grigoriev I.V."/>
            <person name="Hibbett D.S."/>
        </authorList>
    </citation>
    <scope>NUCLEOTIDE SEQUENCE [LARGE SCALE GENOMIC DNA]</scope>
    <source>
        <strain evidence="2">TFB10046</strain>
    </source>
</reference>
<accession>J0D560</accession>